<dbReference type="Proteomes" id="UP001221757">
    <property type="component" value="Unassembled WGS sequence"/>
</dbReference>
<feature type="compositionally biased region" description="Basic and acidic residues" evidence="1">
    <location>
        <begin position="20"/>
        <end position="29"/>
    </location>
</feature>
<evidence type="ECO:0000313" key="3">
    <source>
        <dbReference type="EMBL" id="KAJ7651898.1"/>
    </source>
</evidence>
<evidence type="ECO:0000313" key="4">
    <source>
        <dbReference type="Proteomes" id="UP001221757"/>
    </source>
</evidence>
<feature type="region of interest" description="Disordered" evidence="1">
    <location>
        <begin position="1"/>
        <end position="70"/>
    </location>
</feature>
<evidence type="ECO:0000313" key="2">
    <source>
        <dbReference type="EMBL" id="KAJ7640616.1"/>
    </source>
</evidence>
<gene>
    <name evidence="3" type="ORF">B0H17DRAFT_1101849</name>
    <name evidence="2" type="ORF">B0H17DRAFT_1105370</name>
</gene>
<sequence>MFSPSAEENNETIRRSMPIIKKENIEENARVPAPKTPTPLTPQTAASPRHTGRPRAPARANRTGCTSGERLLVRINAARPPRAPRSV</sequence>
<organism evidence="2 4">
    <name type="scientific">Mycena rosella</name>
    <name type="common">Pink bonnet</name>
    <name type="synonym">Agaricus rosellus</name>
    <dbReference type="NCBI Taxonomy" id="1033263"/>
    <lineage>
        <taxon>Eukaryota</taxon>
        <taxon>Fungi</taxon>
        <taxon>Dikarya</taxon>
        <taxon>Basidiomycota</taxon>
        <taxon>Agaricomycotina</taxon>
        <taxon>Agaricomycetes</taxon>
        <taxon>Agaricomycetidae</taxon>
        <taxon>Agaricales</taxon>
        <taxon>Marasmiineae</taxon>
        <taxon>Mycenaceae</taxon>
        <taxon>Mycena</taxon>
    </lineage>
</organism>
<protein>
    <submittedName>
        <fullName evidence="2">Uncharacterized protein</fullName>
    </submittedName>
</protein>
<dbReference type="AlphaFoldDB" id="A0AAD7FSC5"/>
<name>A0AAD7FSC5_MYCRO</name>
<dbReference type="EMBL" id="JARKIE010000354">
    <property type="protein sequence ID" value="KAJ7651898.1"/>
    <property type="molecule type" value="Genomic_DNA"/>
</dbReference>
<evidence type="ECO:0000256" key="1">
    <source>
        <dbReference type="SAM" id="MobiDB-lite"/>
    </source>
</evidence>
<reference evidence="2" key="1">
    <citation type="submission" date="2023-03" db="EMBL/GenBank/DDBJ databases">
        <title>Massive genome expansion in bonnet fungi (Mycena s.s.) driven by repeated elements and novel gene families across ecological guilds.</title>
        <authorList>
            <consortium name="Lawrence Berkeley National Laboratory"/>
            <person name="Harder C.B."/>
            <person name="Miyauchi S."/>
            <person name="Viragh M."/>
            <person name="Kuo A."/>
            <person name="Thoen E."/>
            <person name="Andreopoulos B."/>
            <person name="Lu D."/>
            <person name="Skrede I."/>
            <person name="Drula E."/>
            <person name="Henrissat B."/>
            <person name="Morin E."/>
            <person name="Kohler A."/>
            <person name="Barry K."/>
            <person name="LaButti K."/>
            <person name="Morin E."/>
            <person name="Salamov A."/>
            <person name="Lipzen A."/>
            <person name="Mereny Z."/>
            <person name="Hegedus B."/>
            <person name="Baldrian P."/>
            <person name="Stursova M."/>
            <person name="Weitz H."/>
            <person name="Taylor A."/>
            <person name="Grigoriev I.V."/>
            <person name="Nagy L.G."/>
            <person name="Martin F."/>
            <person name="Kauserud H."/>
        </authorList>
    </citation>
    <scope>NUCLEOTIDE SEQUENCE</scope>
    <source>
        <strain evidence="2">CBHHK067</strain>
    </source>
</reference>
<proteinExistence type="predicted"/>
<comment type="caution">
    <text evidence="2">The sequence shown here is derived from an EMBL/GenBank/DDBJ whole genome shotgun (WGS) entry which is preliminary data.</text>
</comment>
<accession>A0AAD7FSC5</accession>
<keyword evidence="4" id="KW-1185">Reference proteome</keyword>
<dbReference type="EMBL" id="JARKIE010000424">
    <property type="protein sequence ID" value="KAJ7640616.1"/>
    <property type="molecule type" value="Genomic_DNA"/>
</dbReference>